<dbReference type="Proteomes" id="UP000031258">
    <property type="component" value="Unassembled WGS sequence"/>
</dbReference>
<accession>A0A0C1QQG3</accession>
<reference evidence="3 4" key="1">
    <citation type="submission" date="2014-11" db="EMBL/GenBank/DDBJ databases">
        <title>A Rickettsiales Symbiont of Amoebae With Ancient Features.</title>
        <authorList>
            <person name="Schulz F."/>
            <person name="Martijn J."/>
            <person name="Wascher F."/>
            <person name="Kostanjsek R."/>
            <person name="Ettema T.J."/>
            <person name="Horn M."/>
        </authorList>
    </citation>
    <scope>NUCLEOTIDE SEQUENCE [LARGE SCALE GENOMIC DNA]</scope>
    <source>
        <strain evidence="3 4">UWC36</strain>
    </source>
</reference>
<sequence>MMLRLLPFLIGFLFILVFSKVMNVSEHIPEIFSASELNAQDTSNKEPVASKDVPTSSPTSNVEDTKQQSTNPAEPSSQGDDDNKTGNKADWQNQFSSTEVEVLESLVKRREELNIREKDISLKENVLKVTEKRIQQKIDALQNLITQAQSILDKYNEKRNQEILTLVKIYENMKPKDAARIFDELEMPILVDVSSQMKEAKLAAILGLMSSDRAKDLTIELANRRKIDLSNFN</sequence>
<dbReference type="PATRIC" id="fig|86105.3.peg.137"/>
<evidence type="ECO:0000256" key="1">
    <source>
        <dbReference type="SAM" id="Coils"/>
    </source>
</evidence>
<protein>
    <recommendedName>
        <fullName evidence="5">Magnesium transporter MgtE intracellular domain-containing protein</fullName>
    </recommendedName>
</protein>
<organism evidence="3 4">
    <name type="scientific">Candidatus Jidaibacter acanthamoebae</name>
    <dbReference type="NCBI Taxonomy" id="86105"/>
    <lineage>
        <taxon>Bacteria</taxon>
        <taxon>Pseudomonadati</taxon>
        <taxon>Pseudomonadota</taxon>
        <taxon>Alphaproteobacteria</taxon>
        <taxon>Rickettsiales</taxon>
        <taxon>Candidatus Midichloriaceae</taxon>
        <taxon>Candidatus Jidaibacter</taxon>
    </lineage>
</organism>
<evidence type="ECO:0000256" key="2">
    <source>
        <dbReference type="SAM" id="MobiDB-lite"/>
    </source>
</evidence>
<dbReference type="EMBL" id="JSWE01000036">
    <property type="protein sequence ID" value="KIE06138.1"/>
    <property type="molecule type" value="Genomic_DNA"/>
</dbReference>
<keyword evidence="4" id="KW-1185">Reference proteome</keyword>
<feature type="coiled-coil region" evidence="1">
    <location>
        <begin position="127"/>
        <end position="161"/>
    </location>
</feature>
<dbReference type="STRING" id="86105.NF27_BK00590"/>
<evidence type="ECO:0000313" key="3">
    <source>
        <dbReference type="EMBL" id="KIE06138.1"/>
    </source>
</evidence>
<comment type="caution">
    <text evidence="3">The sequence shown here is derived from an EMBL/GenBank/DDBJ whole genome shotgun (WGS) entry which is preliminary data.</text>
</comment>
<evidence type="ECO:0008006" key="5">
    <source>
        <dbReference type="Google" id="ProtNLM"/>
    </source>
</evidence>
<keyword evidence="1" id="KW-0175">Coiled coil</keyword>
<feature type="region of interest" description="Disordered" evidence="2">
    <location>
        <begin position="39"/>
        <end position="90"/>
    </location>
</feature>
<evidence type="ECO:0000313" key="4">
    <source>
        <dbReference type="Proteomes" id="UP000031258"/>
    </source>
</evidence>
<dbReference type="AlphaFoldDB" id="A0A0C1QQG3"/>
<dbReference type="SUPFAM" id="SSF158791">
    <property type="entry name" value="MgtE N-terminal domain-like"/>
    <property type="match status" value="1"/>
</dbReference>
<proteinExistence type="predicted"/>
<name>A0A0C1QQG3_9RICK</name>
<gene>
    <name evidence="3" type="ORF">NF27_BK00590</name>
</gene>
<feature type="compositionally biased region" description="Polar residues" evidence="2">
    <location>
        <begin position="53"/>
        <end position="78"/>
    </location>
</feature>